<accession>A0A410MGA2</accession>
<organism evidence="2 3">
    <name type="scientific">Halobacillus litoralis</name>
    <dbReference type="NCBI Taxonomy" id="45668"/>
    <lineage>
        <taxon>Bacteria</taxon>
        <taxon>Bacillati</taxon>
        <taxon>Bacillota</taxon>
        <taxon>Bacilli</taxon>
        <taxon>Bacillales</taxon>
        <taxon>Bacillaceae</taxon>
        <taxon>Halobacillus</taxon>
    </lineage>
</organism>
<sequence length="33" mass="3913">MRQPMCLSTRKNVQTHGFRMLPVLFLFFSLIIS</sequence>
<dbReference type="EMBL" id="CP026118">
    <property type="protein sequence ID" value="QAS53718.1"/>
    <property type="molecule type" value="Genomic_DNA"/>
</dbReference>
<keyword evidence="1" id="KW-1133">Transmembrane helix</keyword>
<evidence type="ECO:0000256" key="1">
    <source>
        <dbReference type="SAM" id="Phobius"/>
    </source>
</evidence>
<feature type="transmembrane region" description="Helical" evidence="1">
    <location>
        <begin position="12"/>
        <end position="32"/>
    </location>
</feature>
<dbReference type="KEGG" id="hli:HLI_16665"/>
<gene>
    <name evidence="2" type="ORF">HLI_16665</name>
</gene>
<dbReference type="AlphaFoldDB" id="A0A410MGA2"/>
<reference evidence="2 3" key="1">
    <citation type="submission" date="2018-01" db="EMBL/GenBank/DDBJ databases">
        <title>The whole genome sequencing and assembly of Halobacillus litoralis ERB031 strain.</title>
        <authorList>
            <person name="Lee S.-J."/>
            <person name="Park M.-K."/>
            <person name="Kim J.-Y."/>
            <person name="Lee Y.-J."/>
            <person name="Yi H."/>
            <person name="Bahn Y.-S."/>
            <person name="Kim J.F."/>
            <person name="Lee D.-W."/>
        </authorList>
    </citation>
    <scope>NUCLEOTIDE SEQUENCE [LARGE SCALE GENOMIC DNA]</scope>
    <source>
        <strain evidence="2 3">ERB 031</strain>
    </source>
</reference>
<evidence type="ECO:0000313" key="2">
    <source>
        <dbReference type="EMBL" id="QAS53718.1"/>
    </source>
</evidence>
<protein>
    <submittedName>
        <fullName evidence="2">Uncharacterized protein</fullName>
    </submittedName>
</protein>
<evidence type="ECO:0000313" key="3">
    <source>
        <dbReference type="Proteomes" id="UP000287756"/>
    </source>
</evidence>
<keyword evidence="1" id="KW-0812">Transmembrane</keyword>
<name>A0A410MGA2_9BACI</name>
<dbReference type="Proteomes" id="UP000287756">
    <property type="component" value="Chromosome"/>
</dbReference>
<keyword evidence="1" id="KW-0472">Membrane</keyword>
<proteinExistence type="predicted"/>